<sequence>MTADGRSVVFADREGNRRLDSLRNILSHARVGMLFLVPGMRETLRVNERATLVRDAPFLPRLALAGQDPEAGRPGRDRRVVPALRTLAHQGRPVGTGRLA</sequence>
<evidence type="ECO:0000313" key="2">
    <source>
        <dbReference type="Proteomes" id="UP000185511"/>
    </source>
</evidence>
<dbReference type="SUPFAM" id="SSF50475">
    <property type="entry name" value="FMN-binding split barrel"/>
    <property type="match status" value="1"/>
</dbReference>
<proteinExistence type="predicted"/>
<dbReference type="KEGG" id="acad:UA74_17980"/>
<evidence type="ECO:0000313" key="1">
    <source>
        <dbReference type="EMBL" id="APU15624.1"/>
    </source>
</evidence>
<dbReference type="EMBL" id="CP016076">
    <property type="protein sequence ID" value="APU15624.1"/>
    <property type="molecule type" value="Genomic_DNA"/>
</dbReference>
<protein>
    <submittedName>
        <fullName evidence="1">Pyridoxamine 5'-phosphate oxidase</fullName>
    </submittedName>
</protein>
<dbReference type="RefSeq" id="WP_232237312.1">
    <property type="nucleotide sequence ID" value="NZ_CP016076.1"/>
</dbReference>
<accession>A0AAC9LEY3</accession>
<name>A0AAC9LEY3_9PSEU</name>
<dbReference type="InterPro" id="IPR012349">
    <property type="entry name" value="Split_barrel_FMN-bd"/>
</dbReference>
<dbReference type="Proteomes" id="UP000185511">
    <property type="component" value="Chromosome"/>
</dbReference>
<organism evidence="1 2">
    <name type="scientific">Actinoalloteichus fjordicus</name>
    <dbReference type="NCBI Taxonomy" id="1612552"/>
    <lineage>
        <taxon>Bacteria</taxon>
        <taxon>Bacillati</taxon>
        <taxon>Actinomycetota</taxon>
        <taxon>Actinomycetes</taxon>
        <taxon>Pseudonocardiales</taxon>
        <taxon>Pseudonocardiaceae</taxon>
        <taxon>Actinoalloteichus</taxon>
    </lineage>
</organism>
<reference evidence="2" key="1">
    <citation type="submission" date="2016-06" db="EMBL/GenBank/DDBJ databases">
        <title>Complete genome sequence of Actinoalloteichus fjordicus DSM 46855 (=ADI127-17), type strain of the new species Actinoalloteichus fjordicus.</title>
        <authorList>
            <person name="Ruckert C."/>
            <person name="Nouioui I."/>
            <person name="Willmese J."/>
            <person name="van Wezel G."/>
            <person name="Klenk H.-P."/>
            <person name="Kalinowski J."/>
            <person name="Zotchev S.B."/>
        </authorList>
    </citation>
    <scope>NUCLEOTIDE SEQUENCE [LARGE SCALE GENOMIC DNA]</scope>
    <source>
        <strain evidence="2">ADI127-7</strain>
    </source>
</reference>
<gene>
    <name evidence="1" type="ORF">UA74_17980</name>
</gene>
<dbReference type="AlphaFoldDB" id="A0AAC9LEY3"/>
<dbReference type="Gene3D" id="2.30.110.10">
    <property type="entry name" value="Electron Transport, Fmn-binding Protein, Chain A"/>
    <property type="match status" value="1"/>
</dbReference>
<keyword evidence="2" id="KW-1185">Reference proteome</keyword>